<feature type="region of interest" description="Disordered" evidence="1">
    <location>
        <begin position="32"/>
        <end position="51"/>
    </location>
</feature>
<accession>A0AAD5YQY9</accession>
<feature type="compositionally biased region" description="Basic and acidic residues" evidence="1">
    <location>
        <begin position="36"/>
        <end position="46"/>
    </location>
</feature>
<reference evidence="2" key="1">
    <citation type="submission" date="2022-07" db="EMBL/GenBank/DDBJ databases">
        <title>Genome Sequence of Leucocoprinus birnbaumii.</title>
        <authorList>
            <person name="Buettner E."/>
        </authorList>
    </citation>
    <scope>NUCLEOTIDE SEQUENCE</scope>
    <source>
        <strain evidence="2">VT141</strain>
    </source>
</reference>
<evidence type="ECO:0000313" key="3">
    <source>
        <dbReference type="Proteomes" id="UP001213000"/>
    </source>
</evidence>
<name>A0AAD5YQY9_9AGAR</name>
<sequence>MHADDESDGGGSQAAPPFRALVEKTIDQQLDDDERELQSEGSEPRLTHPAPPAKLSIELAKLFNFTDISWISSLTIRSTSAVSEETHLYELLSADAAGDDGDEIELDGTVEQVLFGI</sequence>
<evidence type="ECO:0000256" key="1">
    <source>
        <dbReference type="SAM" id="MobiDB-lite"/>
    </source>
</evidence>
<dbReference type="Proteomes" id="UP001213000">
    <property type="component" value="Unassembled WGS sequence"/>
</dbReference>
<organism evidence="2 3">
    <name type="scientific">Leucocoprinus birnbaumii</name>
    <dbReference type="NCBI Taxonomy" id="56174"/>
    <lineage>
        <taxon>Eukaryota</taxon>
        <taxon>Fungi</taxon>
        <taxon>Dikarya</taxon>
        <taxon>Basidiomycota</taxon>
        <taxon>Agaricomycotina</taxon>
        <taxon>Agaricomycetes</taxon>
        <taxon>Agaricomycetidae</taxon>
        <taxon>Agaricales</taxon>
        <taxon>Agaricineae</taxon>
        <taxon>Agaricaceae</taxon>
        <taxon>Leucocoprinus</taxon>
    </lineage>
</organism>
<evidence type="ECO:0000313" key="2">
    <source>
        <dbReference type="EMBL" id="KAJ3558807.1"/>
    </source>
</evidence>
<dbReference type="EMBL" id="JANIEX010001368">
    <property type="protein sequence ID" value="KAJ3558807.1"/>
    <property type="molecule type" value="Genomic_DNA"/>
</dbReference>
<proteinExistence type="predicted"/>
<protein>
    <submittedName>
        <fullName evidence="2">Uncharacterized protein</fullName>
    </submittedName>
</protein>
<gene>
    <name evidence="2" type="ORF">NP233_g11426</name>
</gene>
<comment type="caution">
    <text evidence="2">The sequence shown here is derived from an EMBL/GenBank/DDBJ whole genome shotgun (WGS) entry which is preliminary data.</text>
</comment>
<keyword evidence="3" id="KW-1185">Reference proteome</keyword>
<feature type="region of interest" description="Disordered" evidence="1">
    <location>
        <begin position="1"/>
        <end position="22"/>
    </location>
</feature>
<dbReference type="AlphaFoldDB" id="A0AAD5YQY9"/>